<proteinExistence type="predicted"/>
<evidence type="ECO:0000256" key="5">
    <source>
        <dbReference type="SAM" id="MobiDB-lite"/>
    </source>
</evidence>
<dbReference type="InterPro" id="IPR033741">
    <property type="entry name" value="SQSTM_UBA"/>
</dbReference>
<dbReference type="GO" id="GO:0035973">
    <property type="term" value="P:aggrephagy"/>
    <property type="evidence" value="ECO:0007669"/>
    <property type="project" value="TreeGrafter"/>
</dbReference>
<dbReference type="InterPro" id="IPR000270">
    <property type="entry name" value="PB1_dom"/>
</dbReference>
<dbReference type="Pfam" id="PF00564">
    <property type="entry name" value="PB1"/>
    <property type="match status" value="1"/>
</dbReference>
<dbReference type="CDD" id="cd14320">
    <property type="entry name" value="UBA_SQSTM"/>
    <property type="match status" value="2"/>
</dbReference>
<evidence type="ECO:0000313" key="9">
    <source>
        <dbReference type="Proteomes" id="UP000005408"/>
    </source>
</evidence>
<keyword evidence="3" id="KW-0963">Cytoplasm</keyword>
<dbReference type="PANTHER" id="PTHR15090:SF0">
    <property type="entry name" value="SEQUESTOSOME-1"/>
    <property type="match status" value="1"/>
</dbReference>
<evidence type="ECO:0008006" key="10">
    <source>
        <dbReference type="Google" id="ProtNLM"/>
    </source>
</evidence>
<organism evidence="8 9">
    <name type="scientific">Magallana gigas</name>
    <name type="common">Pacific oyster</name>
    <name type="synonym">Crassostrea gigas</name>
    <dbReference type="NCBI Taxonomy" id="29159"/>
    <lineage>
        <taxon>Eukaryota</taxon>
        <taxon>Metazoa</taxon>
        <taxon>Spiralia</taxon>
        <taxon>Lophotrochozoa</taxon>
        <taxon>Mollusca</taxon>
        <taxon>Bivalvia</taxon>
        <taxon>Autobranchia</taxon>
        <taxon>Pteriomorphia</taxon>
        <taxon>Ostreida</taxon>
        <taxon>Ostreoidea</taxon>
        <taxon>Ostreidae</taxon>
        <taxon>Magallana</taxon>
    </lineage>
</organism>
<reference evidence="8" key="1">
    <citation type="submission" date="2022-08" db="UniProtKB">
        <authorList>
            <consortium name="EnsemblMetazoa"/>
        </authorList>
    </citation>
    <scope>IDENTIFICATION</scope>
    <source>
        <strain evidence="8">05x7-T-G4-1.051#20</strain>
    </source>
</reference>
<dbReference type="GO" id="GO:0005080">
    <property type="term" value="F:protein kinase C binding"/>
    <property type="evidence" value="ECO:0007669"/>
    <property type="project" value="TreeGrafter"/>
</dbReference>
<dbReference type="Pfam" id="PF16577">
    <property type="entry name" value="UBA_5"/>
    <property type="match status" value="1"/>
</dbReference>
<dbReference type="InterPro" id="IPR015940">
    <property type="entry name" value="UBA"/>
</dbReference>
<protein>
    <recommendedName>
        <fullName evidence="10">Sequestosome-1</fullName>
    </recommendedName>
</protein>
<accession>A0A8W8KYE1</accession>
<feature type="compositionally biased region" description="Basic and acidic residues" evidence="5">
    <location>
        <begin position="155"/>
        <end position="165"/>
    </location>
</feature>
<dbReference type="GO" id="GO:0007032">
    <property type="term" value="P:endosome organization"/>
    <property type="evidence" value="ECO:0007669"/>
    <property type="project" value="TreeGrafter"/>
</dbReference>
<feature type="domain" description="PB1" evidence="7">
    <location>
        <begin position="3"/>
        <end position="89"/>
    </location>
</feature>
<dbReference type="PROSITE" id="PS50030">
    <property type="entry name" value="UBA"/>
    <property type="match status" value="1"/>
</dbReference>
<feature type="compositionally biased region" description="Basic and acidic residues" evidence="5">
    <location>
        <begin position="214"/>
        <end position="249"/>
    </location>
</feature>
<evidence type="ECO:0000256" key="3">
    <source>
        <dbReference type="ARBA" id="ARBA00022490"/>
    </source>
</evidence>
<dbReference type="InterPro" id="IPR052260">
    <property type="entry name" value="Autophagy_Rcpt_SigReg"/>
</dbReference>
<dbReference type="Gene3D" id="1.10.8.10">
    <property type="entry name" value="DNA helicase RuvA subunit, C-terminal domain"/>
    <property type="match status" value="2"/>
</dbReference>
<feature type="region of interest" description="Disordered" evidence="5">
    <location>
        <begin position="155"/>
        <end position="255"/>
    </location>
</feature>
<keyword evidence="9" id="KW-1185">Reference proteome</keyword>
<feature type="compositionally biased region" description="Basic and acidic residues" evidence="5">
    <location>
        <begin position="431"/>
        <end position="454"/>
    </location>
</feature>
<dbReference type="SUPFAM" id="SSF46934">
    <property type="entry name" value="UBA-like"/>
    <property type="match status" value="2"/>
</dbReference>
<dbReference type="EnsemblMetazoa" id="G25783.4">
    <property type="protein sequence ID" value="G25783.4:cds"/>
    <property type="gene ID" value="G25783"/>
</dbReference>
<dbReference type="SMART" id="SM00165">
    <property type="entry name" value="UBA"/>
    <property type="match status" value="2"/>
</dbReference>
<evidence type="ECO:0000256" key="2">
    <source>
        <dbReference type="ARBA" id="ARBA00004496"/>
    </source>
</evidence>
<dbReference type="SMART" id="SM00666">
    <property type="entry name" value="PB1"/>
    <property type="match status" value="1"/>
</dbReference>
<dbReference type="GO" id="GO:0000423">
    <property type="term" value="P:mitophagy"/>
    <property type="evidence" value="ECO:0007669"/>
    <property type="project" value="TreeGrafter"/>
</dbReference>
<feature type="compositionally biased region" description="Acidic residues" evidence="5">
    <location>
        <begin position="201"/>
        <end position="213"/>
    </location>
</feature>
<dbReference type="PROSITE" id="PS51745">
    <property type="entry name" value="PB1"/>
    <property type="match status" value="1"/>
</dbReference>
<keyword evidence="4" id="KW-0539">Nucleus</keyword>
<dbReference type="FunFam" id="3.10.20.90:FF:000320">
    <property type="entry name" value="Predicted protein"/>
    <property type="match status" value="1"/>
</dbReference>
<dbReference type="AlphaFoldDB" id="A0A8W8KYE1"/>
<evidence type="ECO:0000259" key="6">
    <source>
        <dbReference type="PROSITE" id="PS50030"/>
    </source>
</evidence>
<dbReference type="Proteomes" id="UP000005408">
    <property type="component" value="Unassembled WGS sequence"/>
</dbReference>
<feature type="compositionally biased region" description="Basic and acidic residues" evidence="5">
    <location>
        <begin position="402"/>
        <end position="415"/>
    </location>
</feature>
<dbReference type="Gene3D" id="3.10.20.90">
    <property type="entry name" value="Phosphatidylinositol 3-kinase Catalytic Subunit, Chain A, domain 1"/>
    <property type="match status" value="1"/>
</dbReference>
<dbReference type="GO" id="GO:0005634">
    <property type="term" value="C:nucleus"/>
    <property type="evidence" value="ECO:0007669"/>
    <property type="project" value="UniProtKB-SubCell"/>
</dbReference>
<dbReference type="OMA" id="YQKHEAS"/>
<dbReference type="GO" id="GO:0016235">
    <property type="term" value="C:aggresome"/>
    <property type="evidence" value="ECO:0007669"/>
    <property type="project" value="TreeGrafter"/>
</dbReference>
<comment type="subcellular location">
    <subcellularLocation>
        <location evidence="2">Cytoplasm</location>
    </subcellularLocation>
    <subcellularLocation>
        <location evidence="1">Nucleus</location>
    </subcellularLocation>
</comment>
<feature type="compositionally biased region" description="Basic and acidic residues" evidence="5">
    <location>
        <begin position="172"/>
        <end position="188"/>
    </location>
</feature>
<dbReference type="GO" id="GO:0070530">
    <property type="term" value="F:K63-linked polyubiquitin modification-dependent protein binding"/>
    <property type="evidence" value="ECO:0007669"/>
    <property type="project" value="TreeGrafter"/>
</dbReference>
<evidence type="ECO:0000313" key="8">
    <source>
        <dbReference type="EnsemblMetazoa" id="G25783.4:cds"/>
    </source>
</evidence>
<sequence length="553" mass="62379">MACWSVKAHLLGDDGKTSEIRRVSVPVSATYNQLYDKTKAVFPDLHNEEISLSWKDGDGDLVSFSSDAEMLEFTRTAEDEFLRIFIKVRAPKSNKSTPKTPTGAEWVVNPWIEKMSDLDSEEFSQSVLAGMRTVFQYIAGAETFHDKDRKIVDKSDVTNKEEREPSVCNNADHLHRDVTEVRGTRDTENQEADDVEKGDIETDDVERDEIETDDVVKDDIEKDDVVNDGIKTDDVETGHDSSEAPHPQEDVSESPNKIEEALEKLLAMGFHNEEGWLYRLIEEKEGRIDEVLESILPDENRAGRRNRNRMICFFCFRLISAEVCYQCTTCNQIICQNCKGTYGWLSIVHELMLKPTSAIAQKLPRWFDDRNTEEDWTKPSYMWTNLQKLFCGIYGAQSSSYQKHEASKPKSRDPVNRASPYPSCKNNRTKSHPETGGKPDIETDGPVTRDDSPKNGESWTLVEDDTSLAETKADQNLEEGGSTQGGGAERKSHNARPTIPPIDPKIASALAEMMSMGFQNDDGWLLCLLQENNGNIEKVLDIIQGSDGKIYSK</sequence>
<dbReference type="GO" id="GO:0044753">
    <property type="term" value="C:amphisome"/>
    <property type="evidence" value="ECO:0007669"/>
    <property type="project" value="TreeGrafter"/>
</dbReference>
<dbReference type="OrthoDB" id="441278at2759"/>
<evidence type="ECO:0000256" key="1">
    <source>
        <dbReference type="ARBA" id="ARBA00004123"/>
    </source>
</evidence>
<evidence type="ECO:0000259" key="7">
    <source>
        <dbReference type="PROSITE" id="PS51745"/>
    </source>
</evidence>
<name>A0A8W8KYE1_MAGGI</name>
<feature type="region of interest" description="Disordered" evidence="5">
    <location>
        <begin position="402"/>
        <end position="501"/>
    </location>
</feature>
<dbReference type="InterPro" id="IPR009060">
    <property type="entry name" value="UBA-like_sf"/>
</dbReference>
<dbReference type="InterPro" id="IPR053793">
    <property type="entry name" value="PB1-like"/>
</dbReference>
<dbReference type="PANTHER" id="PTHR15090">
    <property type="entry name" value="SEQUESTOSOME 1-RELATED"/>
    <property type="match status" value="1"/>
</dbReference>
<evidence type="ECO:0000256" key="4">
    <source>
        <dbReference type="ARBA" id="ARBA00023242"/>
    </source>
</evidence>
<dbReference type="SUPFAM" id="SSF54277">
    <property type="entry name" value="CAD &amp; PB1 domains"/>
    <property type="match status" value="1"/>
</dbReference>
<feature type="domain" description="UBA" evidence="6">
    <location>
        <begin position="501"/>
        <end position="546"/>
    </location>
</feature>